<sequence>MSGISKAPLDLRVPDELWLDIFLYLPREDLAPLHAVSRTFHRIVWPFLFATFAFHPYALGSSLAFDYLLPNEMQIKRALRRLRFWASDEIAPLVQRCAVSPWRRSGNVEYTPCRDGSMILHNFFQQLPRLKNVQALSFLRVEFDEMHLAALASLRPLRELEVAGCRILTSNLSAPLNLIKVTKFQFGIDSLVSEDRHQWLRVLNRQTLSHLMLGDDPSASMNYAMRLLTRMPFTFPNVHTLTISVRRLEELAYLTKFPGVRCLSVEPIHAPVRHPNLQPIALPDLESYQGPPEGLHLLGPTTRPTKLKIVARAHPRFLDATAVLPHAHLITSLALQMDYLPTGVFRSLFSSFISLAELDLLFGHPDNNYVPNMSAMYTDQTLFMDLSIPPTPFPTTLSTLSISWRIYSGTPAEEVIAAARAARSALVSAHSNLRKIELSSYAMRYQWKKNLDGQLGTERVVSGPVLSGVRAWFWE</sequence>
<reference evidence="2" key="1">
    <citation type="submission" date="2023-03" db="EMBL/GenBank/DDBJ databases">
        <title>Massive genome expansion in bonnet fungi (Mycena s.s.) driven by repeated elements and novel gene families across ecological guilds.</title>
        <authorList>
            <consortium name="Lawrence Berkeley National Laboratory"/>
            <person name="Harder C.B."/>
            <person name="Miyauchi S."/>
            <person name="Viragh M."/>
            <person name="Kuo A."/>
            <person name="Thoen E."/>
            <person name="Andreopoulos B."/>
            <person name="Lu D."/>
            <person name="Skrede I."/>
            <person name="Drula E."/>
            <person name="Henrissat B."/>
            <person name="Morin E."/>
            <person name="Kohler A."/>
            <person name="Barry K."/>
            <person name="LaButti K."/>
            <person name="Morin E."/>
            <person name="Salamov A."/>
            <person name="Lipzen A."/>
            <person name="Mereny Z."/>
            <person name="Hegedus B."/>
            <person name="Baldrian P."/>
            <person name="Stursova M."/>
            <person name="Weitz H."/>
            <person name="Taylor A."/>
            <person name="Grigoriev I.V."/>
            <person name="Nagy L.G."/>
            <person name="Martin F."/>
            <person name="Kauserud H."/>
        </authorList>
    </citation>
    <scope>NUCLEOTIDE SEQUENCE</scope>
    <source>
        <strain evidence="2">9284</strain>
    </source>
</reference>
<protein>
    <recommendedName>
        <fullName evidence="1">F-box domain-containing protein</fullName>
    </recommendedName>
</protein>
<gene>
    <name evidence="2" type="ORF">FB45DRAFT_940244</name>
</gene>
<proteinExistence type="predicted"/>
<dbReference type="Gene3D" id="1.20.1280.50">
    <property type="match status" value="1"/>
</dbReference>
<dbReference type="CDD" id="cd09917">
    <property type="entry name" value="F-box_SF"/>
    <property type="match status" value="1"/>
</dbReference>
<dbReference type="SUPFAM" id="SSF81383">
    <property type="entry name" value="F-box domain"/>
    <property type="match status" value="1"/>
</dbReference>
<keyword evidence="3" id="KW-1185">Reference proteome</keyword>
<feature type="domain" description="F-box" evidence="1">
    <location>
        <begin position="12"/>
        <end position="48"/>
    </location>
</feature>
<evidence type="ECO:0000259" key="1">
    <source>
        <dbReference type="Pfam" id="PF12937"/>
    </source>
</evidence>
<dbReference type="EMBL" id="JARKIF010000031">
    <property type="protein sequence ID" value="KAJ7612284.1"/>
    <property type="molecule type" value="Genomic_DNA"/>
</dbReference>
<evidence type="ECO:0000313" key="2">
    <source>
        <dbReference type="EMBL" id="KAJ7612284.1"/>
    </source>
</evidence>
<dbReference type="Gene3D" id="3.80.10.10">
    <property type="entry name" value="Ribonuclease Inhibitor"/>
    <property type="match status" value="1"/>
</dbReference>
<dbReference type="InterPro" id="IPR036047">
    <property type="entry name" value="F-box-like_dom_sf"/>
</dbReference>
<dbReference type="AlphaFoldDB" id="A0AAD7FDE3"/>
<dbReference type="Proteomes" id="UP001221142">
    <property type="component" value="Unassembled WGS sequence"/>
</dbReference>
<comment type="caution">
    <text evidence="2">The sequence shown here is derived from an EMBL/GenBank/DDBJ whole genome shotgun (WGS) entry which is preliminary data.</text>
</comment>
<accession>A0AAD7FDE3</accession>
<evidence type="ECO:0000313" key="3">
    <source>
        <dbReference type="Proteomes" id="UP001221142"/>
    </source>
</evidence>
<organism evidence="2 3">
    <name type="scientific">Roridomyces roridus</name>
    <dbReference type="NCBI Taxonomy" id="1738132"/>
    <lineage>
        <taxon>Eukaryota</taxon>
        <taxon>Fungi</taxon>
        <taxon>Dikarya</taxon>
        <taxon>Basidiomycota</taxon>
        <taxon>Agaricomycotina</taxon>
        <taxon>Agaricomycetes</taxon>
        <taxon>Agaricomycetidae</taxon>
        <taxon>Agaricales</taxon>
        <taxon>Marasmiineae</taxon>
        <taxon>Mycenaceae</taxon>
        <taxon>Roridomyces</taxon>
    </lineage>
</organism>
<dbReference type="Pfam" id="PF12937">
    <property type="entry name" value="F-box-like"/>
    <property type="match status" value="1"/>
</dbReference>
<name>A0AAD7FDE3_9AGAR</name>
<dbReference type="InterPro" id="IPR001810">
    <property type="entry name" value="F-box_dom"/>
</dbReference>
<dbReference type="InterPro" id="IPR032675">
    <property type="entry name" value="LRR_dom_sf"/>
</dbReference>
<dbReference type="SUPFAM" id="SSF52047">
    <property type="entry name" value="RNI-like"/>
    <property type="match status" value="1"/>
</dbReference>